<accession>A0A521B6S6</accession>
<organism evidence="4 5">
    <name type="scientific">Saccharicrinis carchari</name>
    <dbReference type="NCBI Taxonomy" id="1168039"/>
    <lineage>
        <taxon>Bacteria</taxon>
        <taxon>Pseudomonadati</taxon>
        <taxon>Bacteroidota</taxon>
        <taxon>Bacteroidia</taxon>
        <taxon>Marinilabiliales</taxon>
        <taxon>Marinilabiliaceae</taxon>
        <taxon>Saccharicrinis</taxon>
    </lineage>
</organism>
<dbReference type="EMBL" id="FXTB01000001">
    <property type="protein sequence ID" value="SMO42804.1"/>
    <property type="molecule type" value="Genomic_DNA"/>
</dbReference>
<evidence type="ECO:0000259" key="3">
    <source>
        <dbReference type="Pfam" id="PF01551"/>
    </source>
</evidence>
<dbReference type="RefSeq" id="WP_142532091.1">
    <property type="nucleotide sequence ID" value="NZ_FXTB01000001.1"/>
</dbReference>
<dbReference type="AlphaFoldDB" id="A0A521B6S6"/>
<keyword evidence="5" id="KW-1185">Reference proteome</keyword>
<feature type="signal peptide" evidence="2">
    <location>
        <begin position="1"/>
        <end position="21"/>
    </location>
</feature>
<dbReference type="Gene3D" id="2.70.70.10">
    <property type="entry name" value="Glucose Permease (Domain IIA)"/>
    <property type="match status" value="1"/>
</dbReference>
<keyword evidence="1 2" id="KW-0732">Signal</keyword>
<proteinExistence type="predicted"/>
<feature type="domain" description="M23ase beta-sheet core" evidence="3">
    <location>
        <begin position="137"/>
        <end position="172"/>
    </location>
</feature>
<gene>
    <name evidence="4" type="ORF">SAMN06265379_101757</name>
</gene>
<dbReference type="InterPro" id="IPR011055">
    <property type="entry name" value="Dup_hybrid_motif"/>
</dbReference>
<feature type="domain" description="M23ase beta-sheet core" evidence="3">
    <location>
        <begin position="51"/>
        <end position="115"/>
    </location>
</feature>
<dbReference type="PANTHER" id="PTHR21666:SF289">
    <property type="entry name" value="L-ALA--D-GLU ENDOPEPTIDASE"/>
    <property type="match status" value="1"/>
</dbReference>
<name>A0A521B6S6_SACCC</name>
<sequence>MIKINTVFIVASILLGSFTNAQQPPAANFIFPMEITPSVSGSFAELRSNHFHSGIDLSTQGKIGVPVKSMDSGKVSRIKVSPVGYGNAVYINHPNGYTTVYGHLNSYAPKIDSVITAQQYKKQSFAIDYFPVEDIPVARGEIIGFSGNTGSSSGPHLHYEIRDTKTEEPLNPFFFQEIIRDDVRPKLLKIRLYPLGERSAINGVNKAKNYDIVFYDGAYHLKGKPKIYASGHIGVGIEMLDYMTGSWKKCGVYKLNMKVNGEDYYSWKLDRFSFYESRYINSHIDYAYKQNNGKRFERCFRQPGNRLSIYGSNKNDGVFFMDSSKTIHIEVADAAKNISNLKFELSQGKELSIEHNLNTTKLSYLHEHLLQNEHMQCFIPKGALYDDTDISIEAQNDTDKGMIYQVGRKDIPLHKSIHISVALPQHLEKWKDKVALASINKSGKKQYAGGYVKNDSIKLKTRDFGKYIVAIDTIAPSIRAHQNIRGRVFRTNSKFVFTLHDDFSGIASYNGYLNDKWTLFEYDAKNRKLSCPLAKAPIEKGGKYRFKLVVKDNCGNEKILESHFTVGG</sequence>
<dbReference type="Proteomes" id="UP000319040">
    <property type="component" value="Unassembled WGS sequence"/>
</dbReference>
<protein>
    <submittedName>
        <fullName evidence="4">Peptidase family M23</fullName>
    </submittedName>
</protein>
<dbReference type="CDD" id="cd12797">
    <property type="entry name" value="M23_peptidase"/>
    <property type="match status" value="1"/>
</dbReference>
<dbReference type="InterPro" id="IPR050570">
    <property type="entry name" value="Cell_wall_metabolism_enzyme"/>
</dbReference>
<evidence type="ECO:0000313" key="4">
    <source>
        <dbReference type="EMBL" id="SMO42804.1"/>
    </source>
</evidence>
<dbReference type="OrthoDB" id="9810477at2"/>
<dbReference type="PANTHER" id="PTHR21666">
    <property type="entry name" value="PEPTIDASE-RELATED"/>
    <property type="match status" value="1"/>
</dbReference>
<dbReference type="InterPro" id="IPR016047">
    <property type="entry name" value="M23ase_b-sheet_dom"/>
</dbReference>
<feature type="chain" id="PRO_5021761619" evidence="2">
    <location>
        <begin position="22"/>
        <end position="568"/>
    </location>
</feature>
<evidence type="ECO:0000313" key="5">
    <source>
        <dbReference type="Proteomes" id="UP000319040"/>
    </source>
</evidence>
<reference evidence="4 5" key="1">
    <citation type="submission" date="2017-05" db="EMBL/GenBank/DDBJ databases">
        <authorList>
            <person name="Varghese N."/>
            <person name="Submissions S."/>
        </authorList>
    </citation>
    <scope>NUCLEOTIDE SEQUENCE [LARGE SCALE GENOMIC DNA]</scope>
    <source>
        <strain evidence="4 5">DSM 27040</strain>
    </source>
</reference>
<dbReference type="GO" id="GO:0004222">
    <property type="term" value="F:metalloendopeptidase activity"/>
    <property type="evidence" value="ECO:0007669"/>
    <property type="project" value="TreeGrafter"/>
</dbReference>
<evidence type="ECO:0000256" key="1">
    <source>
        <dbReference type="ARBA" id="ARBA00022729"/>
    </source>
</evidence>
<dbReference type="SUPFAM" id="SSF51261">
    <property type="entry name" value="Duplicated hybrid motif"/>
    <property type="match status" value="1"/>
</dbReference>
<dbReference type="Pfam" id="PF01551">
    <property type="entry name" value="Peptidase_M23"/>
    <property type="match status" value="2"/>
</dbReference>
<evidence type="ECO:0000256" key="2">
    <source>
        <dbReference type="SAM" id="SignalP"/>
    </source>
</evidence>